<comment type="caution">
    <text evidence="1">The sequence shown here is derived from an EMBL/GenBank/DDBJ whole genome shotgun (WGS) entry which is preliminary data.</text>
</comment>
<proteinExistence type="predicted"/>
<keyword evidence="2" id="KW-1185">Reference proteome</keyword>
<organism evidence="1 2">
    <name type="scientific">Lampropedia aestuarii</name>
    <dbReference type="NCBI Taxonomy" id="2562762"/>
    <lineage>
        <taxon>Bacteria</taxon>
        <taxon>Pseudomonadati</taxon>
        <taxon>Pseudomonadota</taxon>
        <taxon>Betaproteobacteria</taxon>
        <taxon>Burkholderiales</taxon>
        <taxon>Comamonadaceae</taxon>
        <taxon>Lampropedia</taxon>
    </lineage>
</organism>
<dbReference type="Proteomes" id="UP000306236">
    <property type="component" value="Unassembled WGS sequence"/>
</dbReference>
<gene>
    <name evidence="1" type="ORF">E8K88_01415</name>
</gene>
<dbReference type="AlphaFoldDB" id="A0A4S5BV44"/>
<name>A0A4S5BV44_9BURK</name>
<dbReference type="RefSeq" id="WP_136404839.1">
    <property type="nucleotide sequence ID" value="NZ_JARXRQ010000024.1"/>
</dbReference>
<protein>
    <submittedName>
        <fullName evidence="1">Uncharacterized protein</fullName>
    </submittedName>
</protein>
<dbReference type="EMBL" id="SSWX01000001">
    <property type="protein sequence ID" value="THJ36580.1"/>
    <property type="molecule type" value="Genomic_DNA"/>
</dbReference>
<accession>A0A4S5BV44</accession>
<evidence type="ECO:0000313" key="1">
    <source>
        <dbReference type="EMBL" id="THJ36580.1"/>
    </source>
</evidence>
<reference evidence="1 2" key="1">
    <citation type="submission" date="2019-04" db="EMBL/GenBank/DDBJ databases">
        <title>Lampropedia sp YIM MLB12 draf genome.</title>
        <authorList>
            <person name="Wang Y.-X."/>
        </authorList>
    </citation>
    <scope>NUCLEOTIDE SEQUENCE [LARGE SCALE GENOMIC DNA]</scope>
    <source>
        <strain evidence="1 2">YIM MLB12</strain>
    </source>
</reference>
<evidence type="ECO:0000313" key="2">
    <source>
        <dbReference type="Proteomes" id="UP000306236"/>
    </source>
</evidence>
<dbReference type="OrthoDB" id="3181400at2"/>
<sequence>MAARKPNWPDTMVWHDDQVHDGCWKKQGVAHLLWAQHLATRLDKFQSKGDKGYALSHLLLDLGVPLR</sequence>